<sequence length="370" mass="41516">MSILFDPFTIRNLEIRNRFVRSATYDGFANENGHVSDAQIKLFSDLADGGAGLIIAGIAYVHYTGQISPHQNSIAGDEFVSGFEKVTKAVHERGAKIAIQLFHGGKEAKYLKTKNILPLAPSIVDNDPYYSGEYREITDSEIWEVINAFGDGAIRAKAAGFDAVQVHGAHAYLLSQFLSPFTNRRQDQWGGSLQNRLRLHYEIYKNIRKKVGEDYPVFIKIGVQDGFIGGLQLDEGKESAKLLAKLGFDSLEISQGLRGKRYVETEYKAHIDSLNKEAYYREWCREIKSQLDVPIMIVGGLRTLSLMEEIVQNKEADCVSLCRPFICEPGLVNDWETNEHKKLKCISCNKCVDAIYKGKPINCILTTPQI</sequence>
<accession>A0A1M5YN02</accession>
<organism evidence="4 5">
    <name type="scientific">Desulfosporosinus lacus DSM 15449</name>
    <dbReference type="NCBI Taxonomy" id="1121420"/>
    <lineage>
        <taxon>Bacteria</taxon>
        <taxon>Bacillati</taxon>
        <taxon>Bacillota</taxon>
        <taxon>Clostridia</taxon>
        <taxon>Eubacteriales</taxon>
        <taxon>Desulfitobacteriaceae</taxon>
        <taxon>Desulfosporosinus</taxon>
    </lineage>
</organism>
<evidence type="ECO:0000259" key="3">
    <source>
        <dbReference type="Pfam" id="PF00724"/>
    </source>
</evidence>
<evidence type="ECO:0000313" key="4">
    <source>
        <dbReference type="EMBL" id="SHI13351.1"/>
    </source>
</evidence>
<evidence type="ECO:0000313" key="5">
    <source>
        <dbReference type="Proteomes" id="UP000183954"/>
    </source>
</evidence>
<dbReference type="Pfam" id="PF00724">
    <property type="entry name" value="Oxidored_FMN"/>
    <property type="match status" value="1"/>
</dbReference>
<evidence type="ECO:0000256" key="2">
    <source>
        <dbReference type="ARBA" id="ARBA00023002"/>
    </source>
</evidence>
<dbReference type="InterPro" id="IPR051799">
    <property type="entry name" value="NADH_flavin_oxidoreductase"/>
</dbReference>
<keyword evidence="1" id="KW-0285">Flavoprotein</keyword>
<dbReference type="GO" id="GO:0010181">
    <property type="term" value="F:FMN binding"/>
    <property type="evidence" value="ECO:0007669"/>
    <property type="project" value="InterPro"/>
</dbReference>
<dbReference type="Proteomes" id="UP000183954">
    <property type="component" value="Unassembled WGS sequence"/>
</dbReference>
<dbReference type="CDD" id="cd02803">
    <property type="entry name" value="OYE_like_FMN_family"/>
    <property type="match status" value="1"/>
</dbReference>
<gene>
    <name evidence="4" type="ORF">SAMN02746098_02573</name>
</gene>
<keyword evidence="2" id="KW-0560">Oxidoreductase</keyword>
<dbReference type="PANTHER" id="PTHR43656:SF2">
    <property type="entry name" value="BINDING OXIDOREDUCTASE, PUTATIVE (AFU_ORTHOLOGUE AFUA_2G08260)-RELATED"/>
    <property type="match status" value="1"/>
</dbReference>
<keyword evidence="5" id="KW-1185">Reference proteome</keyword>
<dbReference type="PANTHER" id="PTHR43656">
    <property type="entry name" value="BINDING OXIDOREDUCTASE, PUTATIVE (AFU_ORTHOLOGUE AFUA_2G08260)-RELATED"/>
    <property type="match status" value="1"/>
</dbReference>
<name>A0A1M5YN02_9FIRM</name>
<dbReference type="RefSeq" id="WP_073030127.1">
    <property type="nucleotide sequence ID" value="NZ_FQXJ01000008.1"/>
</dbReference>
<dbReference type="SUPFAM" id="SSF51395">
    <property type="entry name" value="FMN-linked oxidoreductases"/>
    <property type="match status" value="1"/>
</dbReference>
<dbReference type="InterPro" id="IPR013785">
    <property type="entry name" value="Aldolase_TIM"/>
</dbReference>
<protein>
    <submittedName>
        <fullName evidence="4">2,4-dienoyl-CoA reductase</fullName>
    </submittedName>
</protein>
<dbReference type="InterPro" id="IPR001155">
    <property type="entry name" value="OxRdtase_FMN_N"/>
</dbReference>
<reference evidence="5" key="1">
    <citation type="submission" date="2016-11" db="EMBL/GenBank/DDBJ databases">
        <authorList>
            <person name="Varghese N."/>
            <person name="Submissions S."/>
        </authorList>
    </citation>
    <scope>NUCLEOTIDE SEQUENCE [LARGE SCALE GENOMIC DNA]</scope>
    <source>
        <strain evidence="5">DSM 15449</strain>
    </source>
</reference>
<feature type="domain" description="NADH:flavin oxidoreductase/NADH oxidase N-terminal" evidence="3">
    <location>
        <begin position="4"/>
        <end position="337"/>
    </location>
</feature>
<dbReference type="AlphaFoldDB" id="A0A1M5YN02"/>
<dbReference type="EMBL" id="FQXJ01000008">
    <property type="protein sequence ID" value="SHI13351.1"/>
    <property type="molecule type" value="Genomic_DNA"/>
</dbReference>
<dbReference type="STRING" id="1121420.SAMN02746098_02573"/>
<dbReference type="GO" id="GO:0016491">
    <property type="term" value="F:oxidoreductase activity"/>
    <property type="evidence" value="ECO:0007669"/>
    <property type="project" value="UniProtKB-KW"/>
</dbReference>
<proteinExistence type="predicted"/>
<evidence type="ECO:0000256" key="1">
    <source>
        <dbReference type="ARBA" id="ARBA00022630"/>
    </source>
</evidence>
<dbReference type="Gene3D" id="3.20.20.70">
    <property type="entry name" value="Aldolase class I"/>
    <property type="match status" value="1"/>
</dbReference>
<dbReference type="OrthoDB" id="9772736at2"/>